<accession>F0VBR6</accession>
<name>F0VBR6_NEOCL</name>
<dbReference type="AlphaFoldDB" id="F0VBR6"/>
<reference evidence="3" key="1">
    <citation type="submission" date="2011-02" db="EMBL/GenBank/DDBJ databases">
        <authorList>
            <person name="Aslett M."/>
        </authorList>
    </citation>
    <scope>NUCLEOTIDE SEQUENCE</scope>
    <source>
        <strain evidence="3">Liverpool</strain>
    </source>
</reference>
<proteinExistence type="predicted"/>
<dbReference type="OMA" id="NDCRVAL"/>
<protein>
    <recommendedName>
        <fullName evidence="6">Transmembrane protein</fullName>
    </recommendedName>
</protein>
<evidence type="ECO:0000256" key="1">
    <source>
        <dbReference type="SAM" id="MobiDB-lite"/>
    </source>
</evidence>
<feature type="region of interest" description="Disordered" evidence="1">
    <location>
        <begin position="128"/>
        <end position="232"/>
    </location>
</feature>
<evidence type="ECO:0008006" key="6">
    <source>
        <dbReference type="Google" id="ProtNLM"/>
    </source>
</evidence>
<reference evidence="5" key="3">
    <citation type="journal article" date="2012" name="PLoS Pathog.">
        <title>Comparative genomics of the apicomplexan parasites Toxoplasma gondii and Neospora caninum: Coccidia differing in host range and transmission strategy.</title>
        <authorList>
            <person name="Reid A.J."/>
            <person name="Vermont S.J."/>
            <person name="Cotton J.A."/>
            <person name="Harris D."/>
            <person name="Hill-Cawthorne G.A."/>
            <person name="Konen-Waisman S."/>
            <person name="Latham S.M."/>
            <person name="Mourier T."/>
            <person name="Norton R."/>
            <person name="Quail M.A."/>
            <person name="Sanders M."/>
            <person name="Shanmugam D."/>
            <person name="Sohal A."/>
            <person name="Wasmuth J.D."/>
            <person name="Brunk B."/>
            <person name="Grigg M.E."/>
            <person name="Howard J.C."/>
            <person name="Parkinson J."/>
            <person name="Roos D.S."/>
            <person name="Trees A.J."/>
            <person name="Berriman M."/>
            <person name="Pain A."/>
            <person name="Wastling J.M."/>
        </authorList>
    </citation>
    <scope>NUCLEOTIDE SEQUENCE [LARGE SCALE GENOMIC DNA]</scope>
    <source>
        <strain evidence="5">Liverpool</strain>
    </source>
</reference>
<feature type="region of interest" description="Disordered" evidence="1">
    <location>
        <begin position="247"/>
        <end position="268"/>
    </location>
</feature>
<keyword evidence="5" id="KW-1185">Reference proteome</keyword>
<gene>
    <name evidence="4" type="ORF">BN1204_041250</name>
    <name evidence="3" type="ORF">NCLIV_041250</name>
</gene>
<evidence type="ECO:0000313" key="4">
    <source>
        <dbReference type="EMBL" id="CEL68356.1"/>
    </source>
</evidence>
<dbReference type="OrthoDB" id="10382103at2759"/>
<evidence type="ECO:0000256" key="2">
    <source>
        <dbReference type="SAM" id="SignalP"/>
    </source>
</evidence>
<dbReference type="VEuPathDB" id="ToxoDB:NCLIV_041250"/>
<dbReference type="eggNOG" id="ENOG502QYQW">
    <property type="taxonomic scope" value="Eukaryota"/>
</dbReference>
<feature type="compositionally biased region" description="Basic and acidic residues" evidence="1">
    <location>
        <begin position="416"/>
        <end position="435"/>
    </location>
</feature>
<feature type="region of interest" description="Disordered" evidence="1">
    <location>
        <begin position="65"/>
        <end position="101"/>
    </location>
</feature>
<dbReference type="GeneID" id="13440036"/>
<feature type="compositionally biased region" description="Low complexity" evidence="1">
    <location>
        <begin position="517"/>
        <end position="538"/>
    </location>
</feature>
<feature type="chain" id="PRO_5007655018" description="Transmembrane protein" evidence="2">
    <location>
        <begin position="21"/>
        <end position="646"/>
    </location>
</feature>
<feature type="region of interest" description="Disordered" evidence="1">
    <location>
        <begin position="517"/>
        <end position="540"/>
    </location>
</feature>
<dbReference type="InParanoid" id="F0VBR6"/>
<organism evidence="3 5">
    <name type="scientific">Neospora caninum (strain Liverpool)</name>
    <dbReference type="NCBI Taxonomy" id="572307"/>
    <lineage>
        <taxon>Eukaryota</taxon>
        <taxon>Sar</taxon>
        <taxon>Alveolata</taxon>
        <taxon>Apicomplexa</taxon>
        <taxon>Conoidasida</taxon>
        <taxon>Coccidia</taxon>
        <taxon>Eucoccidiorida</taxon>
        <taxon>Eimeriorina</taxon>
        <taxon>Sarcocystidae</taxon>
        <taxon>Neospora</taxon>
    </lineage>
</organism>
<evidence type="ECO:0000313" key="5">
    <source>
        <dbReference type="Proteomes" id="UP000007494"/>
    </source>
</evidence>
<dbReference type="Proteomes" id="UP000007494">
    <property type="component" value="Chromosome IX"/>
</dbReference>
<sequence length="646" mass="70478">MHHYHLLTWSFFLISASVQCEGIPQPARTSTTLSELSRSRTTTTAQWLDGTTDDTVMAKIIAANTGDEWDDSSPSRGAQDCSALVPVPRDDSDPRGTEKESVLQKIRDVTAVLAFLLLTLLASRLPGADRQRNTPAGGSAPLSIPGGYRRRLAAPSSGVGDKGETPPPAEPRVRRPPQQPGVFPPSSSQIVAPPENGDPVVEASLSRLRISPRGDDQSSHRAHTPRSTGRGRIYIGSARPEVHAPMALAPSPSSPQNPGVSVSHRGASRSSVACRPGWTCAGLDGKTATLGWDSLLPSGDTIWEDSVRHRFNNLIEREASRQALVMLANSSKMPGIDRPPPTTQLDSDILHWMPSGHDMKKTKADLLRLLSRRQYDAAFVAHLLVSPALRHYGKWLVDTERAGTRELKLILDQMQEQERTGQSDKDARSALEQRLSHVPADGVSWEEAGPSPVLLQWLGEQYMNEIVNPLPQKRRSRQRLSRQVLFSLPSLASPVLPAIKERRESGDEEEAAATYVEGAVSPSSGSSAPPAGDSSGVSTPETGLEAALMAFSTKEKIVLRKEIPGFQSLLQAHVDELQDDESAAVLPSVRQQVFQQLGEKIFAKKLSHRSKLWMNPPSKRQPARKGAKGLEAYQNVPETFWTDPFE</sequence>
<feature type="region of interest" description="Disordered" evidence="1">
    <location>
        <begin position="415"/>
        <end position="435"/>
    </location>
</feature>
<feature type="signal peptide" evidence="2">
    <location>
        <begin position="1"/>
        <end position="20"/>
    </location>
</feature>
<dbReference type="EMBL" id="LN714484">
    <property type="protein sequence ID" value="CEL68356.1"/>
    <property type="molecule type" value="Genomic_DNA"/>
</dbReference>
<keyword evidence="2" id="KW-0732">Signal</keyword>
<dbReference type="EMBL" id="FR823385">
    <property type="protein sequence ID" value="CBZ51050.1"/>
    <property type="molecule type" value="Genomic_DNA"/>
</dbReference>
<evidence type="ECO:0000313" key="3">
    <source>
        <dbReference type="EMBL" id="CBZ51050.1"/>
    </source>
</evidence>
<reference evidence="4" key="4">
    <citation type="journal article" date="2015" name="PLoS ONE">
        <title>Comprehensive Evaluation of Toxoplasma gondii VEG and Neospora caninum LIV Genomes with Tachyzoite Stage Transcriptome and Proteome Defines Novel Transcript Features.</title>
        <authorList>
            <person name="Ramaprasad A."/>
            <person name="Mourier T."/>
            <person name="Naeem R."/>
            <person name="Malas T.B."/>
            <person name="Moussa E."/>
            <person name="Panigrahi A."/>
            <person name="Vermont S.J."/>
            <person name="Otto T.D."/>
            <person name="Wastling J."/>
            <person name="Pain A."/>
        </authorList>
    </citation>
    <scope>NUCLEOTIDE SEQUENCE</scope>
    <source>
        <strain evidence="4">Liverpool</strain>
    </source>
</reference>
<reference evidence="3" key="2">
    <citation type="submission" date="2011-03" db="EMBL/GenBank/DDBJ databases">
        <title>Comparative genomics and transcriptomics of Neospora caninum and Toxoplasma gondii.</title>
        <authorList>
            <person name="Reid A.J."/>
            <person name="Sohal A."/>
            <person name="Harris D."/>
            <person name="Quail M."/>
            <person name="Sanders M."/>
            <person name="Berriman M."/>
            <person name="Wastling J.M."/>
            <person name="Pain A."/>
        </authorList>
    </citation>
    <scope>NUCLEOTIDE SEQUENCE</scope>
    <source>
        <strain evidence="3">Liverpool</strain>
    </source>
</reference>
<dbReference type="RefSeq" id="XP_003881083.1">
    <property type="nucleotide sequence ID" value="XM_003881034.1"/>
</dbReference>
<feature type="compositionally biased region" description="Basic and acidic residues" evidence="1">
    <location>
        <begin position="88"/>
        <end position="101"/>
    </location>
</feature>